<dbReference type="PROSITE" id="PS51900">
    <property type="entry name" value="CB"/>
    <property type="match status" value="1"/>
</dbReference>
<evidence type="ECO:0000313" key="12">
    <source>
        <dbReference type="EMBL" id="MBB5150510.1"/>
    </source>
</evidence>
<evidence type="ECO:0000256" key="7">
    <source>
        <dbReference type="ARBA" id="ARBA00023172"/>
    </source>
</evidence>
<dbReference type="RefSeq" id="WP_016838088.1">
    <property type="nucleotide sequence ID" value="NZ_AP018335.1"/>
</dbReference>
<dbReference type="GO" id="GO:0005737">
    <property type="term" value="C:cytoplasm"/>
    <property type="evidence" value="ECO:0007669"/>
    <property type="project" value="UniProtKB-SubCell"/>
</dbReference>
<evidence type="ECO:0000259" key="10">
    <source>
        <dbReference type="PROSITE" id="PS51898"/>
    </source>
</evidence>
<keyword evidence="8" id="KW-0131">Cell cycle</keyword>
<evidence type="ECO:0000256" key="3">
    <source>
        <dbReference type="ARBA" id="ARBA00022618"/>
    </source>
</evidence>
<accession>A0A840PXB1</accession>
<evidence type="ECO:0000313" key="13">
    <source>
        <dbReference type="Proteomes" id="UP000557217"/>
    </source>
</evidence>
<name>A0A840PXB1_URETH</name>
<keyword evidence="13" id="KW-1185">Reference proteome</keyword>
<gene>
    <name evidence="12" type="ORF">HNR36_002936</name>
</gene>
<dbReference type="InterPro" id="IPR011010">
    <property type="entry name" value="DNA_brk_join_enz"/>
</dbReference>
<evidence type="ECO:0000259" key="11">
    <source>
        <dbReference type="PROSITE" id="PS51900"/>
    </source>
</evidence>
<dbReference type="Pfam" id="PF00589">
    <property type="entry name" value="Phage_integrase"/>
    <property type="match status" value="1"/>
</dbReference>
<sequence length="319" mass="37321">MNTQEAKNQLDYYEDELDIFYTYMEDLGYSPHTIKCYLSDVQSFLLFLHEKDDQCVPLDEVGSKHIQAYLRKTQKGKAKTTRNRRLMSLRTFFKSLVKAEELTVNPAAEVDLAKTEKNSLPTYLNDDELRLLFKCIKHDQYYIRNKCILMLMSLAGLRVIEIHNLNTTDLIRDEDEPGIKVLGKGNKSRYIPLPTPLFNLLLEYERMYRPLPKPEHQNAFFVSKRGERISRRRIQMIAEDTFASLKSLPDFTYLQNKKLSSHKLRHTFGTRLVRGGVDLVTVQELMGHTNLSTTQIYTHVNNKQKQEAMRNQNVGKFFE</sequence>
<dbReference type="InterPro" id="IPR004107">
    <property type="entry name" value="Integrase_SAM-like_N"/>
</dbReference>
<dbReference type="InterPro" id="IPR010998">
    <property type="entry name" value="Integrase_recombinase_N"/>
</dbReference>
<dbReference type="GO" id="GO:0003677">
    <property type="term" value="F:DNA binding"/>
    <property type="evidence" value="ECO:0007669"/>
    <property type="project" value="UniProtKB-UniRule"/>
</dbReference>
<comment type="subcellular location">
    <subcellularLocation>
        <location evidence="1">Cytoplasm</location>
    </subcellularLocation>
</comment>
<dbReference type="PROSITE" id="PS51898">
    <property type="entry name" value="TYR_RECOMBINASE"/>
    <property type="match status" value="1"/>
</dbReference>
<keyword evidence="5" id="KW-0229">DNA integration</keyword>
<dbReference type="SUPFAM" id="SSF56349">
    <property type="entry name" value="DNA breaking-rejoining enzymes"/>
    <property type="match status" value="1"/>
</dbReference>
<dbReference type="Gene3D" id="1.10.150.130">
    <property type="match status" value="1"/>
</dbReference>
<dbReference type="Proteomes" id="UP000557217">
    <property type="component" value="Unassembled WGS sequence"/>
</dbReference>
<organism evidence="12 13">
    <name type="scientific">Ureibacillus thermosphaericus</name>
    <dbReference type="NCBI Taxonomy" id="51173"/>
    <lineage>
        <taxon>Bacteria</taxon>
        <taxon>Bacillati</taxon>
        <taxon>Bacillota</taxon>
        <taxon>Bacilli</taxon>
        <taxon>Bacillales</taxon>
        <taxon>Caryophanaceae</taxon>
        <taxon>Ureibacillus</taxon>
    </lineage>
</organism>
<dbReference type="PANTHER" id="PTHR30349:SF77">
    <property type="entry name" value="TYROSINE RECOMBINASE XERC"/>
    <property type="match status" value="1"/>
</dbReference>
<dbReference type="InterPro" id="IPR002104">
    <property type="entry name" value="Integrase_catalytic"/>
</dbReference>
<dbReference type="Pfam" id="PF02899">
    <property type="entry name" value="Phage_int_SAM_1"/>
    <property type="match status" value="1"/>
</dbReference>
<keyword evidence="2" id="KW-0963">Cytoplasm</keyword>
<dbReference type="GO" id="GO:0015074">
    <property type="term" value="P:DNA integration"/>
    <property type="evidence" value="ECO:0007669"/>
    <property type="project" value="UniProtKB-KW"/>
</dbReference>
<dbReference type="InterPro" id="IPR044068">
    <property type="entry name" value="CB"/>
</dbReference>
<evidence type="ECO:0000256" key="8">
    <source>
        <dbReference type="ARBA" id="ARBA00023306"/>
    </source>
</evidence>
<proteinExistence type="predicted"/>
<dbReference type="GO" id="GO:0007059">
    <property type="term" value="P:chromosome segregation"/>
    <property type="evidence" value="ECO:0007669"/>
    <property type="project" value="UniProtKB-KW"/>
</dbReference>
<dbReference type="PANTHER" id="PTHR30349">
    <property type="entry name" value="PHAGE INTEGRASE-RELATED"/>
    <property type="match status" value="1"/>
</dbReference>
<dbReference type="InterPro" id="IPR013762">
    <property type="entry name" value="Integrase-like_cat_sf"/>
</dbReference>
<evidence type="ECO:0000256" key="4">
    <source>
        <dbReference type="ARBA" id="ARBA00022829"/>
    </source>
</evidence>
<evidence type="ECO:0000256" key="5">
    <source>
        <dbReference type="ARBA" id="ARBA00022908"/>
    </source>
</evidence>
<keyword evidence="7" id="KW-0233">DNA recombination</keyword>
<evidence type="ECO:0000256" key="9">
    <source>
        <dbReference type="PROSITE-ProRule" id="PRU01248"/>
    </source>
</evidence>
<reference evidence="12 13" key="1">
    <citation type="submission" date="2020-08" db="EMBL/GenBank/DDBJ databases">
        <title>Genomic Encyclopedia of Type Strains, Phase IV (KMG-IV): sequencing the most valuable type-strain genomes for metagenomic binning, comparative biology and taxonomic classification.</title>
        <authorList>
            <person name="Goeker M."/>
        </authorList>
    </citation>
    <scope>NUCLEOTIDE SEQUENCE [LARGE SCALE GENOMIC DNA]</scope>
    <source>
        <strain evidence="12 13">DSM 10633</strain>
    </source>
</reference>
<dbReference type="AlphaFoldDB" id="A0A840PXB1"/>
<feature type="domain" description="Core-binding (CB)" evidence="11">
    <location>
        <begin position="4"/>
        <end position="97"/>
    </location>
</feature>
<dbReference type="Gene3D" id="1.10.443.10">
    <property type="entry name" value="Intergrase catalytic core"/>
    <property type="match status" value="1"/>
</dbReference>
<evidence type="ECO:0000256" key="1">
    <source>
        <dbReference type="ARBA" id="ARBA00004496"/>
    </source>
</evidence>
<keyword evidence="4" id="KW-0159">Chromosome partition</keyword>
<comment type="caution">
    <text evidence="12">The sequence shown here is derived from an EMBL/GenBank/DDBJ whole genome shotgun (WGS) entry which is preliminary data.</text>
</comment>
<dbReference type="InterPro" id="IPR050090">
    <property type="entry name" value="Tyrosine_recombinase_XerCD"/>
</dbReference>
<keyword evidence="3" id="KW-0132">Cell division</keyword>
<feature type="domain" description="Tyr recombinase" evidence="10">
    <location>
        <begin position="119"/>
        <end position="310"/>
    </location>
</feature>
<keyword evidence="6 9" id="KW-0238">DNA-binding</keyword>
<evidence type="ECO:0000256" key="6">
    <source>
        <dbReference type="ARBA" id="ARBA00023125"/>
    </source>
</evidence>
<dbReference type="GO" id="GO:0006310">
    <property type="term" value="P:DNA recombination"/>
    <property type="evidence" value="ECO:0007669"/>
    <property type="project" value="UniProtKB-KW"/>
</dbReference>
<protein>
    <submittedName>
        <fullName evidence="12">Integrase/recombinase XerD</fullName>
    </submittedName>
</protein>
<dbReference type="EMBL" id="JACHGZ010000061">
    <property type="protein sequence ID" value="MBB5150510.1"/>
    <property type="molecule type" value="Genomic_DNA"/>
</dbReference>
<evidence type="ECO:0000256" key="2">
    <source>
        <dbReference type="ARBA" id="ARBA00022490"/>
    </source>
</evidence>
<dbReference type="GO" id="GO:0051301">
    <property type="term" value="P:cell division"/>
    <property type="evidence" value="ECO:0007669"/>
    <property type="project" value="UniProtKB-KW"/>
</dbReference>